<proteinExistence type="predicted"/>
<keyword evidence="1" id="KW-0812">Transmembrane</keyword>
<protein>
    <submittedName>
        <fullName evidence="3">Uncharacterized protein</fullName>
    </submittedName>
</protein>
<accession>A0A6M3KG18</accession>
<dbReference type="EMBL" id="MT142439">
    <property type="protein sequence ID" value="QJA80863.1"/>
    <property type="molecule type" value="Genomic_DNA"/>
</dbReference>
<sequence>MILNGFTYRKFSGTIPQLYDLANKRMVEGASTNEVAYYRSNADRLLNTYSGSLGTCNWVRTYSDTDVVNVPDFGVPVSTGNGNVDVNDNGSGSNIDLGMPSVENSTMGVSSSLLLPVIIGVSIFGLIMFLKK</sequence>
<feature type="transmembrane region" description="Helical" evidence="1">
    <location>
        <begin position="109"/>
        <end position="130"/>
    </location>
</feature>
<organism evidence="3">
    <name type="scientific">viral metagenome</name>
    <dbReference type="NCBI Taxonomy" id="1070528"/>
    <lineage>
        <taxon>unclassified sequences</taxon>
        <taxon>metagenomes</taxon>
        <taxon>organismal metagenomes</taxon>
    </lineage>
</organism>
<keyword evidence="1" id="KW-1133">Transmembrane helix</keyword>
<name>A0A6M3KG18_9ZZZZ</name>
<evidence type="ECO:0000313" key="2">
    <source>
        <dbReference type="EMBL" id="QJA65122.1"/>
    </source>
</evidence>
<dbReference type="EMBL" id="MT141532">
    <property type="protein sequence ID" value="QJA65122.1"/>
    <property type="molecule type" value="Genomic_DNA"/>
</dbReference>
<reference evidence="3" key="1">
    <citation type="submission" date="2020-03" db="EMBL/GenBank/DDBJ databases">
        <title>The deep terrestrial virosphere.</title>
        <authorList>
            <person name="Holmfeldt K."/>
            <person name="Nilsson E."/>
            <person name="Simone D."/>
            <person name="Lopez-Fernandez M."/>
            <person name="Wu X."/>
            <person name="de Brujin I."/>
            <person name="Lundin D."/>
            <person name="Andersson A."/>
            <person name="Bertilsson S."/>
            <person name="Dopson M."/>
        </authorList>
    </citation>
    <scope>NUCLEOTIDE SEQUENCE</scope>
    <source>
        <strain evidence="3">MM415A00629</strain>
        <strain evidence="2">MM415B00433</strain>
    </source>
</reference>
<gene>
    <name evidence="3" type="ORF">MM415A00629_0002</name>
    <name evidence="2" type="ORF">MM415B00433_0030</name>
</gene>
<evidence type="ECO:0000256" key="1">
    <source>
        <dbReference type="SAM" id="Phobius"/>
    </source>
</evidence>
<evidence type="ECO:0000313" key="3">
    <source>
        <dbReference type="EMBL" id="QJA80863.1"/>
    </source>
</evidence>
<keyword evidence="1" id="KW-0472">Membrane</keyword>
<dbReference type="AlphaFoldDB" id="A0A6M3KG18"/>